<gene>
    <name evidence="1" type="ORF">RBB81_10735</name>
</gene>
<dbReference type="KEGG" id="tgi:RBB81_10735"/>
<proteinExistence type="predicted"/>
<dbReference type="RefSeq" id="WP_353073693.1">
    <property type="nucleotide sequence ID" value="NZ_CP132938.1"/>
</dbReference>
<evidence type="ECO:0000313" key="1">
    <source>
        <dbReference type="EMBL" id="XCB24378.1"/>
    </source>
</evidence>
<organism evidence="1">
    <name type="scientific">Tunturiibacter gelidiferens</name>
    <dbReference type="NCBI Taxonomy" id="3069689"/>
    <lineage>
        <taxon>Bacteria</taxon>
        <taxon>Pseudomonadati</taxon>
        <taxon>Acidobacteriota</taxon>
        <taxon>Terriglobia</taxon>
        <taxon>Terriglobales</taxon>
        <taxon>Acidobacteriaceae</taxon>
        <taxon>Tunturiibacter</taxon>
    </lineage>
</organism>
<reference evidence="1" key="1">
    <citation type="submission" date="2023-08" db="EMBL/GenBank/DDBJ databases">
        <authorList>
            <person name="Messyasz A."/>
            <person name="Mannisto M.K."/>
            <person name="Kerkhof L.J."/>
            <person name="Haggblom M."/>
        </authorList>
    </citation>
    <scope>NUCLEOTIDE SEQUENCE</scope>
    <source>
        <strain evidence="1">M8UP39</strain>
    </source>
</reference>
<reference evidence="1" key="2">
    <citation type="journal article" date="2024" name="Environ. Microbiol.">
        <title>Genome analysis and description of Tunturibacter gen. nov. expands the diversity of Terriglobia in tundra soils.</title>
        <authorList>
            <person name="Messyasz A."/>
            <person name="Mannisto M.K."/>
            <person name="Kerkhof L.J."/>
            <person name="Haggblom M.M."/>
        </authorList>
    </citation>
    <scope>NUCLEOTIDE SEQUENCE</scope>
    <source>
        <strain evidence="1">M8UP39</strain>
    </source>
</reference>
<dbReference type="EMBL" id="CP132938">
    <property type="protein sequence ID" value="XCB24378.1"/>
    <property type="molecule type" value="Genomic_DNA"/>
</dbReference>
<sequence>MIQTLGNTTNFTINYQDTNYSTNPPTPFVNVLQRAQQLKATCEADFTQLRSWFAIHDGFGPTNLVTLQIEPDSYAHNFGYKSDGTTFVRMNPFDSSTNQDQANDAVQALFVAEIIEVLMDYRNIKAGPGNITWHPSQSDGEGLSRFAAALLHPVGYYNILGAPFVNTWLQSTRPDWVTKLGASDTDLPSLGCSLLFLYYLYDQLDLTIPSIIQKGGATLELTYENLTGQNGGFTPFKQLLDTYLPYNSAQHYTSLLSDNPFPILQGNNRSIFLSFSEDLIKSVAEPLVDPRVTVSPFLTCPAKDYRYSVLDLTCKLHCVASVTGFAQPKFSWHVNSLQADNGGSINITIPVTVDLAAHPEAPQSTTGQDNLYWSIPTNSSTYTGPAGELDLTNTGSPHPGHEHLTIQVDVTEAFGSTDSVSQIGSGTLDTKKIVYEPSFYTDRQQCLHNFVHELGKYKLVNRIPLIFNLPDPPPELGDGIRILVEIIQELQLLRGENSKLAATTTKYLSQKFQIPQSILSVPLAALPPEAGGPVIG</sequence>
<protein>
    <submittedName>
        <fullName evidence="1">Uncharacterized protein</fullName>
    </submittedName>
</protein>
<name>A0AAU7Z675_9BACT</name>
<dbReference type="AlphaFoldDB" id="A0AAU7Z675"/>
<accession>A0AAU7Z675</accession>